<organism evidence="1 2">
    <name type="scientific">Granulosicoccus antarcticus IMCC3135</name>
    <dbReference type="NCBI Taxonomy" id="1192854"/>
    <lineage>
        <taxon>Bacteria</taxon>
        <taxon>Pseudomonadati</taxon>
        <taxon>Pseudomonadota</taxon>
        <taxon>Gammaproteobacteria</taxon>
        <taxon>Chromatiales</taxon>
        <taxon>Granulosicoccaceae</taxon>
        <taxon>Granulosicoccus</taxon>
    </lineage>
</organism>
<keyword evidence="2" id="KW-1185">Reference proteome</keyword>
<name>A0A2Z2NSY8_9GAMM</name>
<dbReference type="KEGG" id="gai:IMCC3135_17780"/>
<dbReference type="RefSeq" id="WP_088918785.1">
    <property type="nucleotide sequence ID" value="NZ_CP018632.1"/>
</dbReference>
<dbReference type="Proteomes" id="UP000250079">
    <property type="component" value="Chromosome"/>
</dbReference>
<gene>
    <name evidence="1" type="ORF">IMCC3135_17780</name>
</gene>
<dbReference type="PROSITE" id="PS51257">
    <property type="entry name" value="PROKAR_LIPOPROTEIN"/>
    <property type="match status" value="1"/>
</dbReference>
<dbReference type="EMBL" id="CP018632">
    <property type="protein sequence ID" value="ASJ73635.1"/>
    <property type="molecule type" value="Genomic_DNA"/>
</dbReference>
<reference evidence="1 2" key="1">
    <citation type="submission" date="2016-12" db="EMBL/GenBank/DDBJ databases">
        <authorList>
            <person name="Song W.-J."/>
            <person name="Kurnit D.M."/>
        </authorList>
    </citation>
    <scope>NUCLEOTIDE SEQUENCE [LARGE SCALE GENOMIC DNA]</scope>
    <source>
        <strain evidence="1 2">IMCC3135</strain>
    </source>
</reference>
<sequence>MISLRTVAIATALSTFGLTGCAQMPVGHNAQRPDAASTGNMSMPMDGSEAQMARMDEQMTAMQAMHDKMMEAKTPEERNAMMAEHTEVMQNSMAMMNEMGSGGMMDKGGMKDKPDMQDKDRMHSDMGKHRKMMEKRMQMMQSMMQMMMDHMPPAPGKS</sequence>
<protein>
    <submittedName>
        <fullName evidence="1">Uncharacterized protein</fullName>
    </submittedName>
</protein>
<proteinExistence type="predicted"/>
<evidence type="ECO:0000313" key="1">
    <source>
        <dbReference type="EMBL" id="ASJ73635.1"/>
    </source>
</evidence>
<dbReference type="AlphaFoldDB" id="A0A2Z2NSY8"/>
<accession>A0A2Z2NSY8</accession>
<dbReference type="OrthoDB" id="7032527at2"/>
<evidence type="ECO:0000313" key="2">
    <source>
        <dbReference type="Proteomes" id="UP000250079"/>
    </source>
</evidence>